<evidence type="ECO:0000313" key="3">
    <source>
        <dbReference type="EMBL" id="KDQ14620.1"/>
    </source>
</evidence>
<reference evidence="4" key="1">
    <citation type="journal article" date="2014" name="Proc. Natl. Acad. Sci. U.S.A.">
        <title>Extensive sampling of basidiomycete genomes demonstrates inadequacy of the white-rot/brown-rot paradigm for wood decay fungi.</title>
        <authorList>
            <person name="Riley R."/>
            <person name="Salamov A.A."/>
            <person name="Brown D.W."/>
            <person name="Nagy L.G."/>
            <person name="Floudas D."/>
            <person name="Held B.W."/>
            <person name="Levasseur A."/>
            <person name="Lombard V."/>
            <person name="Morin E."/>
            <person name="Otillar R."/>
            <person name="Lindquist E.A."/>
            <person name="Sun H."/>
            <person name="LaButti K.M."/>
            <person name="Schmutz J."/>
            <person name="Jabbour D."/>
            <person name="Luo H."/>
            <person name="Baker S.E."/>
            <person name="Pisabarro A.G."/>
            <person name="Walton J.D."/>
            <person name="Blanchette R.A."/>
            <person name="Henrissat B."/>
            <person name="Martin F."/>
            <person name="Cullen D."/>
            <person name="Hibbett D.S."/>
            <person name="Grigoriev I.V."/>
        </authorList>
    </citation>
    <scope>NUCLEOTIDE SEQUENCE [LARGE SCALE GENOMIC DNA]</scope>
    <source>
        <strain evidence="4">FD-172 SS1</strain>
    </source>
</reference>
<dbReference type="FunCoup" id="A0A067MIR0">
    <property type="interactions" value="537"/>
</dbReference>
<protein>
    <recommendedName>
        <fullName evidence="2">AMMECR1 domain-containing protein</fullName>
    </recommendedName>
</protein>
<feature type="region of interest" description="Disordered" evidence="1">
    <location>
        <begin position="143"/>
        <end position="177"/>
    </location>
</feature>
<dbReference type="PROSITE" id="PS51112">
    <property type="entry name" value="AMMECR1"/>
    <property type="match status" value="1"/>
</dbReference>
<dbReference type="PANTHER" id="PTHR13016">
    <property type="entry name" value="AMMECR1 HOMOLOG"/>
    <property type="match status" value="1"/>
</dbReference>
<dbReference type="InterPro" id="IPR023473">
    <property type="entry name" value="AMMECR1"/>
</dbReference>
<dbReference type="InParanoid" id="A0A067MIR0"/>
<dbReference type="Pfam" id="PF01871">
    <property type="entry name" value="AMMECR1"/>
    <property type="match status" value="2"/>
</dbReference>
<dbReference type="SUPFAM" id="SSF143447">
    <property type="entry name" value="AMMECR1-like"/>
    <property type="match status" value="2"/>
</dbReference>
<evidence type="ECO:0000256" key="1">
    <source>
        <dbReference type="SAM" id="MobiDB-lite"/>
    </source>
</evidence>
<dbReference type="InterPro" id="IPR027485">
    <property type="entry name" value="AMMECR1_N"/>
</dbReference>
<proteinExistence type="predicted"/>
<evidence type="ECO:0000259" key="2">
    <source>
        <dbReference type="PROSITE" id="PS51112"/>
    </source>
</evidence>
<feature type="non-terminal residue" evidence="3">
    <location>
        <position position="1"/>
    </location>
</feature>
<dbReference type="Gene3D" id="3.30.1490.150">
    <property type="entry name" value="Hypothetical protein ph0010, domain 2"/>
    <property type="match status" value="1"/>
</dbReference>
<dbReference type="InterPro" id="IPR036071">
    <property type="entry name" value="AMMECR1_dom_sf"/>
</dbReference>
<name>A0A067MIR0_BOTB1</name>
<dbReference type="EMBL" id="KL198036">
    <property type="protein sequence ID" value="KDQ14620.1"/>
    <property type="molecule type" value="Genomic_DNA"/>
</dbReference>
<keyword evidence="4" id="KW-1185">Reference proteome</keyword>
<sequence>VYEEEENDPTHTCIPEHAFYCFDTLYTELTSAAPIEPMFEDLKYPLFVTWNTRSSRAGGGVRLRGCIGTFEPVSLREGLAEYALISAFKDRRFTPIQEKELPRLECGISLLTDFEDAENYLDWTVGKHGIYITFPDPLTLPVAPPQSSTPTPMSSSTSVAQVPNKPSRSLWGSSARSSGRTYNATYLPEIAPAQGWSKVEAVDSAIRKAGWEGRIGEELRRAVKLRRYQSRKIAVGWDEYVAWREQME</sequence>
<evidence type="ECO:0000313" key="4">
    <source>
        <dbReference type="Proteomes" id="UP000027195"/>
    </source>
</evidence>
<accession>A0A067MIR0</accession>
<dbReference type="Proteomes" id="UP000027195">
    <property type="component" value="Unassembled WGS sequence"/>
</dbReference>
<organism evidence="3 4">
    <name type="scientific">Botryobasidium botryosum (strain FD-172 SS1)</name>
    <dbReference type="NCBI Taxonomy" id="930990"/>
    <lineage>
        <taxon>Eukaryota</taxon>
        <taxon>Fungi</taxon>
        <taxon>Dikarya</taxon>
        <taxon>Basidiomycota</taxon>
        <taxon>Agaricomycotina</taxon>
        <taxon>Agaricomycetes</taxon>
        <taxon>Cantharellales</taxon>
        <taxon>Botryobasidiaceae</taxon>
        <taxon>Botryobasidium</taxon>
    </lineage>
</organism>
<dbReference type="InterPro" id="IPR002733">
    <property type="entry name" value="AMMECR1_domain"/>
</dbReference>
<gene>
    <name evidence="3" type="ORF">BOTBODRAFT_77617</name>
</gene>
<dbReference type="STRING" id="930990.A0A067MIR0"/>
<feature type="compositionally biased region" description="Low complexity" evidence="1">
    <location>
        <begin position="145"/>
        <end position="158"/>
    </location>
</feature>
<feature type="non-terminal residue" evidence="3">
    <location>
        <position position="248"/>
    </location>
</feature>
<dbReference type="PANTHER" id="PTHR13016:SF0">
    <property type="entry name" value="AMME SYNDROME CANDIDATE GENE 1 PROTEIN"/>
    <property type="match status" value="1"/>
</dbReference>
<feature type="domain" description="AMMECR1" evidence="2">
    <location>
        <begin position="6"/>
        <end position="244"/>
    </location>
</feature>
<feature type="compositionally biased region" description="Low complexity" evidence="1">
    <location>
        <begin position="167"/>
        <end position="177"/>
    </location>
</feature>
<dbReference type="HOGENOM" id="CLU_052828_1_0_1"/>
<dbReference type="OrthoDB" id="24630at2759"/>
<dbReference type="Gene3D" id="3.30.700.20">
    <property type="entry name" value="Hypothetical protein ph0010, domain 1"/>
    <property type="match status" value="1"/>
</dbReference>
<dbReference type="AlphaFoldDB" id="A0A067MIR0"/>